<organism evidence="2 3">
    <name type="scientific">Chironomus riparius</name>
    <dbReference type="NCBI Taxonomy" id="315576"/>
    <lineage>
        <taxon>Eukaryota</taxon>
        <taxon>Metazoa</taxon>
        <taxon>Ecdysozoa</taxon>
        <taxon>Arthropoda</taxon>
        <taxon>Hexapoda</taxon>
        <taxon>Insecta</taxon>
        <taxon>Pterygota</taxon>
        <taxon>Neoptera</taxon>
        <taxon>Endopterygota</taxon>
        <taxon>Diptera</taxon>
        <taxon>Nematocera</taxon>
        <taxon>Chironomoidea</taxon>
        <taxon>Chironomidae</taxon>
        <taxon>Chironominae</taxon>
        <taxon>Chironomus</taxon>
    </lineage>
</organism>
<keyword evidence="1" id="KW-0812">Transmembrane</keyword>
<keyword evidence="1" id="KW-0472">Membrane</keyword>
<proteinExistence type="predicted"/>
<evidence type="ECO:0000313" key="2">
    <source>
        <dbReference type="EMBL" id="CAG9811004.1"/>
    </source>
</evidence>
<name>A0A9N9WYH6_9DIPT</name>
<accession>A0A9N9WYH6</accession>
<dbReference type="EMBL" id="OU895880">
    <property type="protein sequence ID" value="CAG9811004.1"/>
    <property type="molecule type" value="Genomic_DNA"/>
</dbReference>
<feature type="transmembrane region" description="Helical" evidence="1">
    <location>
        <begin position="34"/>
        <end position="54"/>
    </location>
</feature>
<feature type="transmembrane region" description="Helical" evidence="1">
    <location>
        <begin position="125"/>
        <end position="148"/>
    </location>
</feature>
<evidence type="ECO:0000256" key="1">
    <source>
        <dbReference type="SAM" id="Phobius"/>
    </source>
</evidence>
<gene>
    <name evidence="2" type="ORF">CHIRRI_LOCUS13814</name>
</gene>
<dbReference type="AlphaFoldDB" id="A0A9N9WYH6"/>
<dbReference type="Proteomes" id="UP001153620">
    <property type="component" value="Chromosome 4"/>
</dbReference>
<reference evidence="2" key="1">
    <citation type="submission" date="2022-01" db="EMBL/GenBank/DDBJ databases">
        <authorList>
            <person name="King R."/>
        </authorList>
    </citation>
    <scope>NUCLEOTIDE SEQUENCE</scope>
</reference>
<feature type="transmembrane region" description="Helical" evidence="1">
    <location>
        <begin position="60"/>
        <end position="78"/>
    </location>
</feature>
<sequence>MEFLMAIKRKINHKNFFFMLHLETGGVFINGYNLWLSLSTVLFSFFITSTITYYVGVGWYVGYIFFHIALIVISLVALKGLEANSRVRICLGFIPTALWLLIFFVAIISVVFTSLDDSGVNTADVYGVLILYFFIHVYMMAYYILLFIST</sequence>
<feature type="transmembrane region" description="Helical" evidence="1">
    <location>
        <begin position="90"/>
        <end position="113"/>
    </location>
</feature>
<evidence type="ECO:0000313" key="3">
    <source>
        <dbReference type="Proteomes" id="UP001153620"/>
    </source>
</evidence>
<dbReference type="OrthoDB" id="10532952at2759"/>
<keyword evidence="3" id="KW-1185">Reference proteome</keyword>
<protein>
    <submittedName>
        <fullName evidence="2">Uncharacterized protein</fullName>
    </submittedName>
</protein>
<reference evidence="2" key="2">
    <citation type="submission" date="2022-10" db="EMBL/GenBank/DDBJ databases">
        <authorList>
            <consortium name="ENA_rothamsted_submissions"/>
            <consortium name="culmorum"/>
            <person name="King R."/>
        </authorList>
    </citation>
    <scope>NUCLEOTIDE SEQUENCE</scope>
</reference>
<keyword evidence="1" id="KW-1133">Transmembrane helix</keyword>